<accession>A0AAW7LPY1</accession>
<reference evidence="3" key="1">
    <citation type="journal article" date="2023" name="Antimicrob Resist Infect Control">
        <title>Sanitary installations and wastewater plumbing as reservoir for the long-term circulation and transmission of carbapenemase producing Citrobacter freundii clones in a hospital setting.</title>
        <authorList>
            <person name="Hamerlinck H."/>
            <person name="Aerssens A."/>
            <person name="Boelens J."/>
            <person name="Dehaene A."/>
            <person name="McMahon M."/>
            <person name="Messiaen A.S."/>
            <person name="Vandendriessche S."/>
            <person name="Velghe A."/>
            <person name="Leroux-Roels I."/>
            <person name="Verhasselt B."/>
        </authorList>
    </citation>
    <scope>NUCLEOTIDE SEQUENCE</scope>
    <source>
        <strain evidence="3">UZG-GERCF-220920-Env23</strain>
    </source>
</reference>
<dbReference type="RefSeq" id="WP_204191543.1">
    <property type="nucleotide sequence ID" value="NZ_JAFEMU010000001.1"/>
</dbReference>
<dbReference type="Proteomes" id="UP001169985">
    <property type="component" value="Unassembled WGS sequence"/>
</dbReference>
<dbReference type="AlphaFoldDB" id="A0AAW7LPY1"/>
<dbReference type="InterPro" id="IPR000259">
    <property type="entry name" value="Adhesion_dom_fimbrial"/>
</dbReference>
<name>A0AAW7LPY1_9ENTR</name>
<evidence type="ECO:0000256" key="1">
    <source>
        <dbReference type="SAM" id="SignalP"/>
    </source>
</evidence>
<dbReference type="PANTHER" id="PTHR33420:SF26">
    <property type="entry name" value="FIMBRIAL SUBUNIT"/>
    <property type="match status" value="1"/>
</dbReference>
<evidence type="ECO:0000313" key="4">
    <source>
        <dbReference type="Proteomes" id="UP001169985"/>
    </source>
</evidence>
<gene>
    <name evidence="3" type="ORF">PEY55_07875</name>
</gene>
<dbReference type="Pfam" id="PF00419">
    <property type="entry name" value="Fimbrial"/>
    <property type="match status" value="1"/>
</dbReference>
<feature type="chain" id="PRO_5043745511" evidence="1">
    <location>
        <begin position="23"/>
        <end position="185"/>
    </location>
</feature>
<protein>
    <submittedName>
        <fullName evidence="3">Fimbrial protein</fullName>
    </submittedName>
</protein>
<feature type="domain" description="Fimbrial-type adhesion" evidence="2">
    <location>
        <begin position="33"/>
        <end position="184"/>
    </location>
</feature>
<dbReference type="InterPro" id="IPR036937">
    <property type="entry name" value="Adhesion_dom_fimbrial_sf"/>
</dbReference>
<feature type="signal peptide" evidence="1">
    <location>
        <begin position="1"/>
        <end position="22"/>
    </location>
</feature>
<evidence type="ECO:0000313" key="3">
    <source>
        <dbReference type="EMBL" id="MDN4368199.1"/>
    </source>
</evidence>
<proteinExistence type="predicted"/>
<sequence>MKKKVLLSASLLLVAAINVAHAADLTDDQGTVTFTGTIINPPCQVETNSEDVQVPFTPLGTNAFAGIGEEASQVQPFAIKLTKCPANTVVNLTFAGDTATENTQLKALTGGVDTGVGIVVYGADASNDKVVFNDEANSAFAQTTGASEENDLTFNFTSKVVATVDPASIKGGEFAATTTYTIYYP</sequence>
<dbReference type="PANTHER" id="PTHR33420">
    <property type="entry name" value="FIMBRIAL SUBUNIT ELFA-RELATED"/>
    <property type="match status" value="1"/>
</dbReference>
<evidence type="ECO:0000259" key="2">
    <source>
        <dbReference type="Pfam" id="PF00419"/>
    </source>
</evidence>
<reference evidence="3" key="2">
    <citation type="submission" date="2023-01" db="EMBL/GenBank/DDBJ databases">
        <authorList>
            <person name="Hamerlinck H."/>
            <person name="Aerssens A."/>
            <person name="Boelens J."/>
            <person name="Messiaen A.-S."/>
            <person name="Vandendriessche S."/>
            <person name="Velghe A."/>
            <person name="Verhasselt B."/>
            <person name="Leroux-Roels I."/>
        </authorList>
    </citation>
    <scope>NUCLEOTIDE SEQUENCE</scope>
    <source>
        <strain evidence="3">UZG-GERCF-220920-Env23</strain>
    </source>
</reference>
<dbReference type="EMBL" id="JAQIHS010000008">
    <property type="protein sequence ID" value="MDN4368199.1"/>
    <property type="molecule type" value="Genomic_DNA"/>
</dbReference>
<comment type="caution">
    <text evidence="3">The sequence shown here is derived from an EMBL/GenBank/DDBJ whole genome shotgun (WGS) entry which is preliminary data.</text>
</comment>
<dbReference type="InterPro" id="IPR008966">
    <property type="entry name" value="Adhesion_dom_sf"/>
</dbReference>
<dbReference type="GO" id="GO:0043709">
    <property type="term" value="P:cell adhesion involved in single-species biofilm formation"/>
    <property type="evidence" value="ECO:0007669"/>
    <property type="project" value="TreeGrafter"/>
</dbReference>
<organism evidence="3 4">
    <name type="scientific">Citrobacter portucalensis</name>
    <dbReference type="NCBI Taxonomy" id="1639133"/>
    <lineage>
        <taxon>Bacteria</taxon>
        <taxon>Pseudomonadati</taxon>
        <taxon>Pseudomonadota</taxon>
        <taxon>Gammaproteobacteria</taxon>
        <taxon>Enterobacterales</taxon>
        <taxon>Enterobacteriaceae</taxon>
        <taxon>Citrobacter</taxon>
        <taxon>Citrobacter freundii complex</taxon>
    </lineage>
</organism>
<dbReference type="GO" id="GO:0009289">
    <property type="term" value="C:pilus"/>
    <property type="evidence" value="ECO:0007669"/>
    <property type="project" value="InterPro"/>
</dbReference>
<dbReference type="SUPFAM" id="SSF49401">
    <property type="entry name" value="Bacterial adhesins"/>
    <property type="match status" value="1"/>
</dbReference>
<dbReference type="Gene3D" id="2.60.40.1090">
    <property type="entry name" value="Fimbrial-type adhesion domain"/>
    <property type="match status" value="1"/>
</dbReference>
<dbReference type="InterPro" id="IPR050263">
    <property type="entry name" value="Bact_Fimbrial_Adh_Pro"/>
</dbReference>
<keyword evidence="1" id="KW-0732">Signal</keyword>